<sequence>MKLGPVFGIRKASLFSDLEGRKKGLLWNFLRNLSRPLRYRGFLRAAACAHNVTDSSALLEILRSSLLSSLWSETATTSHYSRQVGGSKGALNLGSVGEVTAACRRLREPQPAASVSVLFPETSPLGRGLRQVSGERMFHDFHTFDLKILDSNTSSQLSQQWALVRPGDGSQRRLIKFKLGASAVARRTPPRQERGIRLPLRRSTMLAPSASARAASKRACRTGRMESDLYRRSRLRHFPVRRGAT</sequence>
<keyword evidence="2" id="KW-1185">Reference proteome</keyword>
<comment type="caution">
    <text evidence="1">The sequence shown here is derived from an EMBL/GenBank/DDBJ whole genome shotgun (WGS) entry which is preliminary data.</text>
</comment>
<dbReference type="Proteomes" id="UP000516260">
    <property type="component" value="Chromosome 2"/>
</dbReference>
<dbReference type="EMBL" id="SWLE01000012">
    <property type="protein sequence ID" value="TNM93912.1"/>
    <property type="molecule type" value="Genomic_DNA"/>
</dbReference>
<gene>
    <name evidence="1" type="ORF">fugu_002088</name>
</gene>
<dbReference type="AlphaFoldDB" id="A0A4Z2BPQ9"/>
<evidence type="ECO:0000313" key="1">
    <source>
        <dbReference type="EMBL" id="TNM93912.1"/>
    </source>
</evidence>
<organism evidence="1 2">
    <name type="scientific">Takifugu bimaculatus</name>
    <dbReference type="NCBI Taxonomy" id="433685"/>
    <lineage>
        <taxon>Eukaryota</taxon>
        <taxon>Metazoa</taxon>
        <taxon>Chordata</taxon>
        <taxon>Craniata</taxon>
        <taxon>Vertebrata</taxon>
        <taxon>Euteleostomi</taxon>
        <taxon>Actinopterygii</taxon>
        <taxon>Neopterygii</taxon>
        <taxon>Teleostei</taxon>
        <taxon>Neoteleostei</taxon>
        <taxon>Acanthomorphata</taxon>
        <taxon>Eupercaria</taxon>
        <taxon>Tetraodontiformes</taxon>
        <taxon>Tetradontoidea</taxon>
        <taxon>Tetraodontidae</taxon>
        <taxon>Takifugu</taxon>
    </lineage>
</organism>
<accession>A0A4Z2BPQ9</accession>
<reference evidence="1 2" key="1">
    <citation type="submission" date="2019-04" db="EMBL/GenBank/DDBJ databases">
        <title>The sequence and de novo assembly of Takifugu bimaculatus genome using PacBio and Hi-C technologies.</title>
        <authorList>
            <person name="Xu P."/>
            <person name="Liu B."/>
            <person name="Zhou Z."/>
        </authorList>
    </citation>
    <scope>NUCLEOTIDE SEQUENCE [LARGE SCALE GENOMIC DNA]</scope>
    <source>
        <strain evidence="1">TB-2018</strain>
        <tissue evidence="1">Muscle</tissue>
    </source>
</reference>
<evidence type="ECO:0000313" key="2">
    <source>
        <dbReference type="Proteomes" id="UP000516260"/>
    </source>
</evidence>
<proteinExistence type="predicted"/>
<protein>
    <submittedName>
        <fullName evidence="1">Uncharacterized protein</fullName>
    </submittedName>
</protein>
<name>A0A4Z2BPQ9_9TELE</name>